<dbReference type="InterPro" id="IPR001769">
    <property type="entry name" value="Gingipain"/>
</dbReference>
<proteinExistence type="predicted"/>
<dbReference type="Proteomes" id="UP001220610">
    <property type="component" value="Chromosome"/>
</dbReference>
<evidence type="ECO:0000313" key="4">
    <source>
        <dbReference type="Proteomes" id="UP001220610"/>
    </source>
</evidence>
<organism evidence="3 4">
    <name type="scientific">Candidatus Pseudobacter hemicellulosilyticus</name>
    <dbReference type="NCBI Taxonomy" id="3121375"/>
    <lineage>
        <taxon>Bacteria</taxon>
        <taxon>Pseudomonadati</taxon>
        <taxon>Bacteroidota</taxon>
        <taxon>Chitinophagia</taxon>
        <taxon>Chitinophagales</taxon>
        <taxon>Chitinophagaceae</taxon>
        <taxon>Pseudobacter</taxon>
    </lineage>
</organism>
<dbReference type="InterPro" id="IPR029031">
    <property type="entry name" value="Gingipain_N_sf"/>
</dbReference>
<dbReference type="Gene3D" id="2.60.40.10">
    <property type="entry name" value="Immunoglobulins"/>
    <property type="match status" value="2"/>
</dbReference>
<name>A0AAJ6BH54_9BACT</name>
<protein>
    <submittedName>
        <fullName evidence="3">C25 family cysteine peptidase</fullName>
    </submittedName>
</protein>
<feature type="domain" description="Gingipain" evidence="2">
    <location>
        <begin position="399"/>
        <end position="772"/>
    </location>
</feature>
<dbReference type="Gene3D" id="3.40.50.10390">
    <property type="entry name" value="Gingipain r, domain 1"/>
    <property type="match status" value="1"/>
</dbReference>
<keyword evidence="1" id="KW-0732">Signal</keyword>
<sequence length="1692" mass="188853">MRQIFTLLFLLTGSTLLGQSYNNEWIDHSKTYYKFKVGRNGLYRIAKDVLANAGLDNVPVENLEIYRNGKLVPFFPSVVSGTLPAGGYIELWAEINDGIPDHQLYREGRFQHTTARSLFSDTAAYFLTRGSSANPYKVEEEVNDVNGPHPAVEPYFMYTYGNYYSSRINPGYASVLPEYVYLSSFDQGEFKSTGDIIPAGNATVSLTSLFVYAAGPASSLKFGLTGNAQNERTFRALVNGIAVKDTVMNFFNDYIGTVPVTTSTITATTVPVKFQNMSSLSSDRMSASFFELTYPRQFNFGNTQQFQFTLPAKAEGYYLEISNFQTGNVAPVLYDLTHRKKYTAVLTGSVSKFVLPGSAEPMSLVMGSQATAALIPVTELTPRNFVNYSNQVAGGDKPYLLIANSLFYTGSTGNNPVNDYKNYRESAAGGGYKVVIADIAELTDQYAFGIKHHPSSIKNFLSDARAHFASQPQYVFLLGRGMTYTEYYANRTNASIDRLLLMPTFGQPGSDNLLSAEGVSSPVAATPIGRLSIVYAKELEDYLEKVKEYENVQQTAPNTLAGREWMKNVVHVTGSSEAYLGSVLCNYMGVYKTIVEDTAFGGKVSTFCKVSTNSVETLTAARLTELFNEGISLLTYFGHSSSTTLEFNIENPNNYNNQGKYPVFCVNGCNAGNFFTFYAPRLNALETLSEKFVLAKQRGTVAFLASTHLGIVSYLNLYINNFYRELANKDFGKSLGETNRDALRDLFNASSGGDYYARMHAEQVTLHGDPAIHINSQPKPDYVMEESLIWVNPNYISVAENNFQLKVKMVNLGKAYKDSIVVDIKQQYPSGQTGTIFHGKVKGIRYADSLSFDVPIVATRDKGLNKIIVVLDIDQEVEEVSENNNTASKEFYIYDEEARPVMPFDLSIVGEQSVKFYASTANPFSTQREYALEIDTTQKFNSNLLRRTSISSTGGMLEFNPGVSFLDSTVYYWRVATVPASGTDYKWNTASFTYLAGKPDGFGQDHYFQHLESLTQHITLQESRTWTFDSTMNSLTVLNGVYPITSGQQNAYTVYVNGNALISAGCTYNELIINVLDPHTFKPWVNHYSGAAGMGDYNSDKSCGGGREYNFMYSLATTARRKAAMDFLNLVPDGHIVIIRSNSSPQTTAYPTVNTFSKAWKADTTLYGSGVSLYHLLFNQGWLDIDDFSFPRGFNFVYKKNDPGFKAASAFTPDIFNPISQAVTIPTQDSVGTINSPTFGPATKWRELVWKGVSTESNSKDRVSLQVIGVDNNDLETVLYRLNESQQHFDISSVDPGQFPYIRLKLQNMDSVGYTPYQLKYWRLYYDPVPEGVLAPNLSFSTEDTVDIGQTLNFTIPFKNITKSTFADSISLKVNVINSGNVSNTVVVPKLKPLQQNDTAMIRLAINTRTFPGKNTLQLDVNPDFAQPEQYHFNNFVFRDFYVRPDVTNPLLDVTFDGVHIINRDIVSARPHIRVRLKDEAKYMLLNDTSISSIQVRHPNGETRVHYFDNDTLRFTPATSAEDNSATIDFFPDFTAQVNPEGDDYEMIISAKDLSGNSAGTKEYRVSFRVISKPMISNLLNYPNPFSTSTAFVFTLTGSELPQNMKIQILTVTGKIVREITMNELGPIRIGRNITEFKWNGTDQYGSKLANGVYLYRVVTTLNGKRMDKYKSEGDNTDKYFNNGYGKMYLMR</sequence>
<dbReference type="Pfam" id="PF01364">
    <property type="entry name" value="Peptidase_C25"/>
    <property type="match status" value="1"/>
</dbReference>
<dbReference type="EMBL" id="CP119311">
    <property type="protein sequence ID" value="WEK35554.1"/>
    <property type="molecule type" value="Genomic_DNA"/>
</dbReference>
<dbReference type="InterPro" id="IPR029030">
    <property type="entry name" value="Caspase-like_dom_sf"/>
</dbReference>
<dbReference type="GO" id="GO:0006508">
    <property type="term" value="P:proteolysis"/>
    <property type="evidence" value="ECO:0007669"/>
    <property type="project" value="InterPro"/>
</dbReference>
<gene>
    <name evidence="3" type="ORF">P0Y53_23970</name>
</gene>
<dbReference type="GO" id="GO:0008234">
    <property type="term" value="F:cysteine-type peptidase activity"/>
    <property type="evidence" value="ECO:0007669"/>
    <property type="project" value="InterPro"/>
</dbReference>
<reference evidence="3" key="1">
    <citation type="submission" date="2023-03" db="EMBL/GenBank/DDBJ databases">
        <title>Andean soil-derived lignocellulolytic bacterial consortium as a source of novel taxa and putative plastic-active enzymes.</title>
        <authorList>
            <person name="Diaz-Garcia L."/>
            <person name="Chuvochina M."/>
            <person name="Feuerriegel G."/>
            <person name="Bunk B."/>
            <person name="Sproer C."/>
            <person name="Streit W.R."/>
            <person name="Rodriguez L.M."/>
            <person name="Overmann J."/>
            <person name="Jimenez D.J."/>
        </authorList>
    </citation>
    <scope>NUCLEOTIDE SEQUENCE</scope>
    <source>
        <strain evidence="3">MAG 7</strain>
    </source>
</reference>
<dbReference type="Gene3D" id="3.40.50.1460">
    <property type="match status" value="1"/>
</dbReference>
<dbReference type="SUPFAM" id="SSF52129">
    <property type="entry name" value="Caspase-like"/>
    <property type="match status" value="1"/>
</dbReference>
<evidence type="ECO:0000259" key="2">
    <source>
        <dbReference type="Pfam" id="PF01364"/>
    </source>
</evidence>
<evidence type="ECO:0000256" key="1">
    <source>
        <dbReference type="ARBA" id="ARBA00022729"/>
    </source>
</evidence>
<dbReference type="InterPro" id="IPR013783">
    <property type="entry name" value="Ig-like_fold"/>
</dbReference>
<dbReference type="Gene3D" id="2.60.40.4070">
    <property type="match status" value="1"/>
</dbReference>
<evidence type="ECO:0000313" key="3">
    <source>
        <dbReference type="EMBL" id="WEK35554.1"/>
    </source>
</evidence>
<accession>A0AAJ6BH54</accession>